<evidence type="ECO:0000256" key="1">
    <source>
        <dbReference type="RuleBase" id="RU000363"/>
    </source>
</evidence>
<dbReference type="BioCyc" id="CSTA292563:G1353-1204-MONOMER"/>
<dbReference type="CDD" id="cd08932">
    <property type="entry name" value="HetN_like_SDR_c"/>
    <property type="match status" value="1"/>
</dbReference>
<gene>
    <name evidence="2" type="ordered locus">Cyast_1197</name>
</gene>
<evidence type="ECO:0000313" key="3">
    <source>
        <dbReference type="Proteomes" id="UP000010483"/>
    </source>
</evidence>
<proteinExistence type="inferred from homology"/>
<dbReference type="eggNOG" id="COG1028">
    <property type="taxonomic scope" value="Bacteria"/>
</dbReference>
<organism evidence="2 3">
    <name type="scientific">Cyanobacterium stanieri (strain ATCC 29140 / PCC 7202)</name>
    <dbReference type="NCBI Taxonomy" id="292563"/>
    <lineage>
        <taxon>Bacteria</taxon>
        <taxon>Bacillati</taxon>
        <taxon>Cyanobacteriota</taxon>
        <taxon>Cyanophyceae</taxon>
        <taxon>Oscillatoriophycideae</taxon>
        <taxon>Chroococcales</taxon>
        <taxon>Geminocystaceae</taxon>
        <taxon>Cyanobacterium</taxon>
    </lineage>
</organism>
<dbReference type="PANTHER" id="PTHR43976:SF20">
    <property type="entry name" value="AGROPINE SYNTHESIS REDUCTASE"/>
    <property type="match status" value="1"/>
</dbReference>
<dbReference type="PRINTS" id="PR00080">
    <property type="entry name" value="SDRFAMILY"/>
</dbReference>
<dbReference type="InterPro" id="IPR002347">
    <property type="entry name" value="SDR_fam"/>
</dbReference>
<sequence>MKVILISGASRGIGLSIAEQLIQEDYYLSLGIRNPADLDNTVFANNDNDRVLVFPYEATDKQSPIDWVKATVDKFGSIDGVVNCAGILKRVQFEDENEEALDSLWEINVKAPWRLTREAFPYLKQSGEGRIINLVSMSGKRVKGTLAGYSASKFAFLALSQSMRNVGWDDGIRVTAICPSFVNTDMAKGVNLDPQMMTQPEDVAKVISMVLSLPNTAYIGEILINFNLEN</sequence>
<dbReference type="STRING" id="292563.Cyast_1197"/>
<dbReference type="Gene3D" id="3.40.50.720">
    <property type="entry name" value="NAD(P)-binding Rossmann-like Domain"/>
    <property type="match status" value="1"/>
</dbReference>
<dbReference type="PRINTS" id="PR00081">
    <property type="entry name" value="GDHRDH"/>
</dbReference>
<accession>K9YM42</accession>
<dbReference type="EMBL" id="CP003940">
    <property type="protein sequence ID" value="AFZ47163.1"/>
    <property type="molecule type" value="Genomic_DNA"/>
</dbReference>
<dbReference type="KEGG" id="csn:Cyast_1197"/>
<dbReference type="PATRIC" id="fig|292563.3.peg.1256"/>
<dbReference type="InterPro" id="IPR036291">
    <property type="entry name" value="NAD(P)-bd_dom_sf"/>
</dbReference>
<dbReference type="Proteomes" id="UP000010483">
    <property type="component" value="Chromosome"/>
</dbReference>
<dbReference type="InterPro" id="IPR051911">
    <property type="entry name" value="SDR_oxidoreductase"/>
</dbReference>
<dbReference type="SUPFAM" id="SSF51735">
    <property type="entry name" value="NAD(P)-binding Rossmann-fold domains"/>
    <property type="match status" value="1"/>
</dbReference>
<evidence type="ECO:0000313" key="2">
    <source>
        <dbReference type="EMBL" id="AFZ47163.1"/>
    </source>
</evidence>
<dbReference type="HOGENOM" id="CLU_010194_2_10_3"/>
<dbReference type="AlphaFoldDB" id="K9YM42"/>
<dbReference type="PANTHER" id="PTHR43976">
    <property type="entry name" value="SHORT CHAIN DEHYDROGENASE"/>
    <property type="match status" value="1"/>
</dbReference>
<reference evidence="3" key="1">
    <citation type="journal article" date="2013" name="Proc. Natl. Acad. Sci. U.S.A.">
        <title>Improving the coverage of the cyanobacterial phylum using diversity-driven genome sequencing.</title>
        <authorList>
            <person name="Shih P.M."/>
            <person name="Wu D."/>
            <person name="Latifi A."/>
            <person name="Axen S.D."/>
            <person name="Fewer D.P."/>
            <person name="Talla E."/>
            <person name="Calteau A."/>
            <person name="Cai F."/>
            <person name="Tandeau de Marsac N."/>
            <person name="Rippka R."/>
            <person name="Herdman M."/>
            <person name="Sivonen K."/>
            <person name="Coursin T."/>
            <person name="Laurent T."/>
            <person name="Goodwin L."/>
            <person name="Nolan M."/>
            <person name="Davenport K.W."/>
            <person name="Han C.S."/>
            <person name="Rubin E.M."/>
            <person name="Eisen J.A."/>
            <person name="Woyke T."/>
            <person name="Gugger M."/>
            <person name="Kerfeld C.A."/>
        </authorList>
    </citation>
    <scope>NUCLEOTIDE SEQUENCE [LARGE SCALE GENOMIC DNA]</scope>
    <source>
        <strain evidence="3">ATCC 29140 / PCC 7202</strain>
    </source>
</reference>
<dbReference type="Pfam" id="PF00106">
    <property type="entry name" value="adh_short"/>
    <property type="match status" value="1"/>
</dbReference>
<protein>
    <submittedName>
        <fullName evidence="2">Short-chain dehydrogenase/reductase SDR</fullName>
    </submittedName>
</protein>
<keyword evidence="3" id="KW-1185">Reference proteome</keyword>
<comment type="similarity">
    <text evidence="1">Belongs to the short-chain dehydrogenases/reductases (SDR) family.</text>
</comment>
<name>K9YM42_CYASC</name>